<evidence type="ECO:0000256" key="5">
    <source>
        <dbReference type="ARBA" id="ARBA00022763"/>
    </source>
</evidence>
<evidence type="ECO:0000256" key="4">
    <source>
        <dbReference type="ARBA" id="ARBA00022741"/>
    </source>
</evidence>
<dbReference type="InterPro" id="IPR004604">
    <property type="entry name" value="DNA_recomb/repair_RecN"/>
</dbReference>
<dbReference type="GO" id="GO:0006310">
    <property type="term" value="P:DNA recombination"/>
    <property type="evidence" value="ECO:0007669"/>
    <property type="project" value="InterPro"/>
</dbReference>
<evidence type="ECO:0000313" key="12">
    <source>
        <dbReference type="EMBL" id="KDR94117.1"/>
    </source>
</evidence>
<dbReference type="NCBIfam" id="TIGR00634">
    <property type="entry name" value="recN"/>
    <property type="match status" value="1"/>
</dbReference>
<keyword evidence="4" id="KW-0547">Nucleotide-binding</keyword>
<evidence type="ECO:0000256" key="2">
    <source>
        <dbReference type="ARBA" id="ARBA00009441"/>
    </source>
</evidence>
<dbReference type="GO" id="GO:0009432">
    <property type="term" value="P:SOS response"/>
    <property type="evidence" value="ECO:0007669"/>
    <property type="project" value="TreeGrafter"/>
</dbReference>
<dbReference type="PANTHER" id="PTHR11059">
    <property type="entry name" value="DNA REPAIR PROTEIN RECN"/>
    <property type="match status" value="1"/>
</dbReference>
<protein>
    <recommendedName>
        <fullName evidence="3 9">DNA repair protein RecN</fullName>
    </recommendedName>
    <alternativeName>
        <fullName evidence="8 9">Recombination protein N</fullName>
    </alternativeName>
</protein>
<accession>A0A069RIS4</accession>
<comment type="similarity">
    <text evidence="2 9">Belongs to the RecN family.</text>
</comment>
<organism evidence="12 13">
    <name type="scientific">Peptoclostridium litorale DSM 5388</name>
    <dbReference type="NCBI Taxonomy" id="1121324"/>
    <lineage>
        <taxon>Bacteria</taxon>
        <taxon>Bacillati</taxon>
        <taxon>Bacillota</taxon>
        <taxon>Clostridia</taxon>
        <taxon>Peptostreptococcales</taxon>
        <taxon>Peptoclostridiaceae</taxon>
        <taxon>Peptoclostridium</taxon>
    </lineage>
</organism>
<dbReference type="OrthoDB" id="9806954at2"/>
<dbReference type="Proteomes" id="UP000027946">
    <property type="component" value="Unassembled WGS sequence"/>
</dbReference>
<feature type="coiled-coil region" evidence="10">
    <location>
        <begin position="303"/>
        <end position="401"/>
    </location>
</feature>
<feature type="domain" description="RecF/RecN/SMC N-terminal" evidence="11">
    <location>
        <begin position="2"/>
        <end position="511"/>
    </location>
</feature>
<keyword evidence="6" id="KW-0067">ATP-binding</keyword>
<dbReference type="RefSeq" id="WP_038268020.1">
    <property type="nucleotide sequence ID" value="NZ_FSRH01000003.1"/>
</dbReference>
<gene>
    <name evidence="12" type="primary">recN</name>
    <name evidence="12" type="ORF">CLIT_23c03900</name>
</gene>
<keyword evidence="13" id="KW-1185">Reference proteome</keyword>
<dbReference type="CDD" id="cd03241">
    <property type="entry name" value="ABC_RecN"/>
    <property type="match status" value="1"/>
</dbReference>
<evidence type="ECO:0000256" key="3">
    <source>
        <dbReference type="ARBA" id="ARBA00021315"/>
    </source>
</evidence>
<dbReference type="EMBL" id="JJMM01000026">
    <property type="protein sequence ID" value="KDR94117.1"/>
    <property type="molecule type" value="Genomic_DNA"/>
</dbReference>
<dbReference type="GO" id="GO:0005524">
    <property type="term" value="F:ATP binding"/>
    <property type="evidence" value="ECO:0007669"/>
    <property type="project" value="UniProtKB-KW"/>
</dbReference>
<evidence type="ECO:0000256" key="6">
    <source>
        <dbReference type="ARBA" id="ARBA00022840"/>
    </source>
</evidence>
<evidence type="ECO:0000259" key="11">
    <source>
        <dbReference type="Pfam" id="PF02463"/>
    </source>
</evidence>
<dbReference type="STRING" id="1121324.CLIT_23c03900"/>
<evidence type="ECO:0000313" key="13">
    <source>
        <dbReference type="Proteomes" id="UP000027946"/>
    </source>
</evidence>
<evidence type="ECO:0000256" key="1">
    <source>
        <dbReference type="ARBA" id="ARBA00003618"/>
    </source>
</evidence>
<keyword evidence="7 9" id="KW-0234">DNA repair</keyword>
<feature type="coiled-coil region" evidence="10">
    <location>
        <begin position="170"/>
        <end position="233"/>
    </location>
</feature>
<dbReference type="InterPro" id="IPR003395">
    <property type="entry name" value="RecF/RecN/SMC_N"/>
</dbReference>
<proteinExistence type="inferred from homology"/>
<comment type="function">
    <text evidence="1 9">May be involved in recombinational repair of damaged DNA.</text>
</comment>
<evidence type="ECO:0000256" key="10">
    <source>
        <dbReference type="SAM" id="Coils"/>
    </source>
</evidence>
<name>A0A069RIS4_PEPLI</name>
<dbReference type="GO" id="GO:0043590">
    <property type="term" value="C:bacterial nucleoid"/>
    <property type="evidence" value="ECO:0007669"/>
    <property type="project" value="TreeGrafter"/>
</dbReference>
<evidence type="ECO:0000256" key="9">
    <source>
        <dbReference type="PIRNR" id="PIRNR003128"/>
    </source>
</evidence>
<evidence type="ECO:0000256" key="8">
    <source>
        <dbReference type="ARBA" id="ARBA00033408"/>
    </source>
</evidence>
<dbReference type="FunFam" id="3.40.50.300:FF:000356">
    <property type="entry name" value="DNA repair protein RecN"/>
    <property type="match status" value="1"/>
</dbReference>
<reference evidence="12 13" key="1">
    <citation type="submission" date="2014-03" db="EMBL/GenBank/DDBJ databases">
        <title>Genome sequence of Clostridium litorale W6, DSM 5388.</title>
        <authorList>
            <person name="Poehlein A."/>
            <person name="Jagirdar A."/>
            <person name="Khonsari B."/>
            <person name="Chibani C.M."/>
            <person name="Gutierrez Gutierrez D.A."/>
            <person name="Davydova E."/>
            <person name="Alghaithi H.S."/>
            <person name="Nair K.P."/>
            <person name="Dhamotharan K."/>
            <person name="Chandran L."/>
            <person name="G W."/>
            <person name="Daniel R."/>
        </authorList>
    </citation>
    <scope>NUCLEOTIDE SEQUENCE [LARGE SCALE GENOMIC DNA]</scope>
    <source>
        <strain evidence="12 13">W6</strain>
    </source>
</reference>
<dbReference type="Pfam" id="PF02463">
    <property type="entry name" value="SMC_N"/>
    <property type="match status" value="1"/>
</dbReference>
<dbReference type="InterPro" id="IPR027417">
    <property type="entry name" value="P-loop_NTPase"/>
</dbReference>
<comment type="caution">
    <text evidence="12">The sequence shown here is derived from an EMBL/GenBank/DDBJ whole genome shotgun (WGS) entry which is preliminary data.</text>
</comment>
<dbReference type="SUPFAM" id="SSF52540">
    <property type="entry name" value="P-loop containing nucleoside triphosphate hydrolases"/>
    <property type="match status" value="1"/>
</dbReference>
<dbReference type="PANTHER" id="PTHR11059:SF0">
    <property type="entry name" value="DNA REPAIR PROTEIN RECN"/>
    <property type="match status" value="1"/>
</dbReference>
<dbReference type="GO" id="GO:0006281">
    <property type="term" value="P:DNA repair"/>
    <property type="evidence" value="ECO:0007669"/>
    <property type="project" value="UniProtKB-KW"/>
</dbReference>
<dbReference type="PIRSF" id="PIRSF003128">
    <property type="entry name" value="RecN"/>
    <property type="match status" value="1"/>
</dbReference>
<dbReference type="Gene3D" id="3.40.50.300">
    <property type="entry name" value="P-loop containing nucleotide triphosphate hydrolases"/>
    <property type="match status" value="2"/>
</dbReference>
<dbReference type="eggNOG" id="COG0497">
    <property type="taxonomic scope" value="Bacteria"/>
</dbReference>
<keyword evidence="10" id="KW-0175">Coiled coil</keyword>
<keyword evidence="5 9" id="KW-0227">DNA damage</keyword>
<dbReference type="AlphaFoldDB" id="A0A069RIS4"/>
<sequence>MILELYIKNFILIEEATLRFGEGLNIITGETGSGKSILLNAISLCLGDRWDKTYARDKGMNTIVETTFFMEDKRLRGLLSEEFGIECMEDGMIIVSRELTCDGKSISKINGRNIKLGRLKNIVGMIIDIHSQHETYDMFDKEKYLYYLDQYGKKQIDPCKAEYANIYSKYREIREQIRSLSGDRDEKQIQREIDLLQFQIDEIEQAELENCNIDEMEREIDKLRNMKSIEKTIMNCYSTLYSSNFNACDFISQVNKDLQDIACFDSKLENFQSSIEGVYHTIVEISREIRLYSDSMSFDDMRLEQLEDSLSAINNLKRKYGNTIEEILKYKSDISKSLDEILNRDNLIEDLMRQKDEIESVLKKAATKLSESRRAVAQKFEQKIKNEVRSLNNNYAEFKIELNRKPEYENSGIDDIMFMVSFNLGEEILPLNKVASGGEISRFMLALKNVITEFETVGTLIFDEIDTGISGITAQVVGGKLREISKKKQIICITHLPQIAVNSDCHFKIQKTIMDKRVQTSISKLSEEGKVNEIARLMGGLNITQTTIKSAKEILNMARNN</sequence>
<evidence type="ECO:0000256" key="7">
    <source>
        <dbReference type="ARBA" id="ARBA00023204"/>
    </source>
</evidence>